<dbReference type="EMBL" id="GBRH01211058">
    <property type="protein sequence ID" value="JAD86837.1"/>
    <property type="molecule type" value="Transcribed_RNA"/>
</dbReference>
<reference evidence="2" key="2">
    <citation type="journal article" date="2015" name="Data Brief">
        <title>Shoot transcriptome of the giant reed, Arundo donax.</title>
        <authorList>
            <person name="Barrero R.A."/>
            <person name="Guerrero F.D."/>
            <person name="Moolhuijzen P."/>
            <person name="Goolsby J.A."/>
            <person name="Tidwell J."/>
            <person name="Bellgard S.E."/>
            <person name="Bellgard M.I."/>
        </authorList>
    </citation>
    <scope>NUCLEOTIDE SEQUENCE</scope>
    <source>
        <tissue evidence="2">Shoot tissue taken approximately 20 cm above the soil surface</tissue>
    </source>
</reference>
<evidence type="ECO:0000256" key="1">
    <source>
        <dbReference type="SAM" id="SignalP"/>
    </source>
</evidence>
<keyword evidence="1" id="KW-0732">Signal</keyword>
<proteinExistence type="predicted"/>
<accession>A0A0A9DSS6</accession>
<evidence type="ECO:0008006" key="3">
    <source>
        <dbReference type="Google" id="ProtNLM"/>
    </source>
</evidence>
<name>A0A0A9DSS6_ARUDO</name>
<organism evidence="2">
    <name type="scientific">Arundo donax</name>
    <name type="common">Giant reed</name>
    <name type="synonym">Donax arundinaceus</name>
    <dbReference type="NCBI Taxonomy" id="35708"/>
    <lineage>
        <taxon>Eukaryota</taxon>
        <taxon>Viridiplantae</taxon>
        <taxon>Streptophyta</taxon>
        <taxon>Embryophyta</taxon>
        <taxon>Tracheophyta</taxon>
        <taxon>Spermatophyta</taxon>
        <taxon>Magnoliopsida</taxon>
        <taxon>Liliopsida</taxon>
        <taxon>Poales</taxon>
        <taxon>Poaceae</taxon>
        <taxon>PACMAD clade</taxon>
        <taxon>Arundinoideae</taxon>
        <taxon>Arundineae</taxon>
        <taxon>Arundo</taxon>
    </lineage>
</organism>
<dbReference type="AlphaFoldDB" id="A0A0A9DSS6"/>
<feature type="chain" id="PRO_5002064009" description="Secreted protein" evidence="1">
    <location>
        <begin position="20"/>
        <end position="115"/>
    </location>
</feature>
<evidence type="ECO:0000313" key="2">
    <source>
        <dbReference type="EMBL" id="JAD86837.1"/>
    </source>
</evidence>
<feature type="signal peptide" evidence="1">
    <location>
        <begin position="1"/>
        <end position="19"/>
    </location>
</feature>
<protein>
    <recommendedName>
        <fullName evidence="3">Secreted protein</fullName>
    </recommendedName>
</protein>
<sequence>MFFFSLDISMCLIYIMTRSLTIPKTYDSVRLCGLRRFWAAAVQPNRSAATVILKRNAVLLWRTCCSPQLEPAALLGTAAATAATAVKSQTNTAYINDGIIICHCKSPQYLICQCQ</sequence>
<reference evidence="2" key="1">
    <citation type="submission" date="2014-09" db="EMBL/GenBank/DDBJ databases">
        <authorList>
            <person name="Magalhaes I.L.F."/>
            <person name="Oliveira U."/>
            <person name="Santos F.R."/>
            <person name="Vidigal T.H.D.A."/>
            <person name="Brescovit A.D."/>
            <person name="Santos A.J."/>
        </authorList>
    </citation>
    <scope>NUCLEOTIDE SEQUENCE</scope>
    <source>
        <tissue evidence="2">Shoot tissue taken approximately 20 cm above the soil surface</tissue>
    </source>
</reference>